<organism evidence="1 2">
    <name type="scientific">Rattus norvegicus</name>
    <name type="common">Rat</name>
    <dbReference type="NCBI Taxonomy" id="10116"/>
    <lineage>
        <taxon>Eukaryota</taxon>
        <taxon>Metazoa</taxon>
        <taxon>Chordata</taxon>
        <taxon>Craniata</taxon>
        <taxon>Vertebrata</taxon>
        <taxon>Euteleostomi</taxon>
        <taxon>Mammalia</taxon>
        <taxon>Eutheria</taxon>
        <taxon>Euarchontoglires</taxon>
        <taxon>Glires</taxon>
        <taxon>Rodentia</taxon>
        <taxon>Myomorpha</taxon>
        <taxon>Muroidea</taxon>
        <taxon>Muridae</taxon>
        <taxon>Murinae</taxon>
        <taxon>Rattus</taxon>
    </lineage>
</organism>
<accession>A6J0T8</accession>
<dbReference type="Proteomes" id="UP000234681">
    <property type="component" value="Chromosome 12"/>
</dbReference>
<sequence>MPLKNPRRPWSLSLFQNHRIGADSANCPWVQRDKDRCSLCPQSWKLGGGAPLSVCLCVHVYVHVYEGQRATLTVIYKVPFTFCGAGTLPNKWINWPVSLRHVPVSTFSVLRLQA</sequence>
<evidence type="ECO:0000313" key="2">
    <source>
        <dbReference type="Proteomes" id="UP000234681"/>
    </source>
</evidence>
<protein>
    <submittedName>
        <fullName evidence="1">RCG21661</fullName>
    </submittedName>
</protein>
<dbReference type="AlphaFoldDB" id="A6J0T8"/>
<dbReference type="EMBL" id="CH473973">
    <property type="protein sequence ID" value="EDM13527.1"/>
    <property type="molecule type" value="Genomic_DNA"/>
</dbReference>
<reference evidence="1 2" key="1">
    <citation type="submission" date="2005-07" db="EMBL/GenBank/DDBJ databases">
        <authorList>
            <person name="Mural R.J."/>
            <person name="Li P.W."/>
            <person name="Adams M.D."/>
            <person name="Amanatides P.G."/>
            <person name="Baden-Tillson H."/>
            <person name="Barnstead M."/>
            <person name="Chin S.H."/>
            <person name="Dew I."/>
            <person name="Evans C.A."/>
            <person name="Ferriera S."/>
            <person name="Flanigan M."/>
            <person name="Fosler C."/>
            <person name="Glodek A."/>
            <person name="Gu Z."/>
            <person name="Holt R.A."/>
            <person name="Jennings D."/>
            <person name="Kraft C.L."/>
            <person name="Lu F."/>
            <person name="Nguyen T."/>
            <person name="Nusskern D.R."/>
            <person name="Pfannkoch C.M."/>
            <person name="Sitter C."/>
            <person name="Sutton G.G."/>
            <person name="Venter J.C."/>
            <person name="Wang Z."/>
            <person name="Woodage T."/>
            <person name="Zheng X.H."/>
            <person name="Zhong F."/>
        </authorList>
    </citation>
    <scope>NUCLEOTIDE SEQUENCE [LARGE SCALE GENOMIC DNA]</scope>
    <source>
        <strain>BN</strain>
        <strain evidence="2">Sprague-Dawley</strain>
    </source>
</reference>
<proteinExistence type="predicted"/>
<name>A6J0T8_RAT</name>
<evidence type="ECO:0000313" key="1">
    <source>
        <dbReference type="EMBL" id="EDM13527.1"/>
    </source>
</evidence>
<gene>
    <name evidence="1" type="ORF">rCG_21661</name>
</gene>